<evidence type="ECO:0000313" key="5">
    <source>
        <dbReference type="EMBL" id="CAL6022523.1"/>
    </source>
</evidence>
<evidence type="ECO:0000313" key="4">
    <source>
        <dbReference type="EMBL" id="CAI9973051.1"/>
    </source>
</evidence>
<reference evidence="5 8" key="2">
    <citation type="submission" date="2024-07" db="EMBL/GenBank/DDBJ databases">
        <authorList>
            <person name="Akdeniz Z."/>
        </authorList>
    </citation>
    <scope>NUCLEOTIDE SEQUENCE [LARGE SCALE GENOMIC DNA]</scope>
</reference>
<reference evidence="4" key="1">
    <citation type="submission" date="2023-06" db="EMBL/GenBank/DDBJ databases">
        <authorList>
            <person name="Kurt Z."/>
        </authorList>
    </citation>
    <scope>NUCLEOTIDE SEQUENCE</scope>
</reference>
<protein>
    <submittedName>
        <fullName evidence="5">Hypothetical_protein</fullName>
    </submittedName>
</protein>
<keyword evidence="1" id="KW-1133">Transmembrane helix</keyword>
<dbReference type="EMBL" id="CATOUU010001118">
    <property type="protein sequence ID" value="CAI9973051.1"/>
    <property type="molecule type" value="Genomic_DNA"/>
</dbReference>
<dbReference type="EMBL" id="CATOUU010000742">
    <property type="protein sequence ID" value="CAI9945202.1"/>
    <property type="molecule type" value="Genomic_DNA"/>
</dbReference>
<sequence>MWLVQVVTVIIVLQVNFVSFVLTLLSEPPLQIQEYAKLDFLVQFHGKLSEKSLETFLISIKSIRRFAVMLYRSLSNSSLHFTTYLPVILHLFLLDEIQLFLQLLQCCMNYSTFSVILSSKNCQTASQSLFLRYLIQYVAIYREEFVTRINYWISFSFV</sequence>
<evidence type="ECO:0000256" key="1">
    <source>
        <dbReference type="SAM" id="Phobius"/>
    </source>
</evidence>
<evidence type="ECO:0000313" key="2">
    <source>
        <dbReference type="EMBL" id="CAI9917287.1"/>
    </source>
</evidence>
<proteinExistence type="predicted"/>
<dbReference type="EMBL" id="CATOUU010000126">
    <property type="protein sequence ID" value="CAI9917287.1"/>
    <property type="molecule type" value="Genomic_DNA"/>
</dbReference>
<organism evidence="4">
    <name type="scientific">Hexamita inflata</name>
    <dbReference type="NCBI Taxonomy" id="28002"/>
    <lineage>
        <taxon>Eukaryota</taxon>
        <taxon>Metamonada</taxon>
        <taxon>Diplomonadida</taxon>
        <taxon>Hexamitidae</taxon>
        <taxon>Hexamitinae</taxon>
        <taxon>Hexamita</taxon>
    </lineage>
</organism>
<evidence type="ECO:0000313" key="6">
    <source>
        <dbReference type="EMBL" id="CAL6057541.1"/>
    </source>
</evidence>
<comment type="caution">
    <text evidence="4">The sequence shown here is derived from an EMBL/GenBank/DDBJ whole genome shotgun (WGS) entry which is preliminary data.</text>
</comment>
<dbReference type="Proteomes" id="UP001642409">
    <property type="component" value="Unassembled WGS sequence"/>
</dbReference>
<gene>
    <name evidence="5" type="ORF">HINF_LOCUS28689</name>
    <name evidence="3" type="ORF">HINF_LOCUS32847</name>
    <name evidence="6" type="ORF">HINF_LOCUS47559</name>
    <name evidence="7" type="ORF">HINF_LOCUS47792</name>
    <name evidence="2" type="ORF">HINF_LOCUS4932</name>
    <name evidence="4" type="ORF">HINF_LOCUS60696</name>
</gene>
<accession>A0AA86R7W4</accession>
<dbReference type="AlphaFoldDB" id="A0AA86R7W4"/>
<dbReference type="EMBL" id="CAXDID020000214">
    <property type="protein sequence ID" value="CAL6057541.1"/>
    <property type="molecule type" value="Genomic_DNA"/>
</dbReference>
<keyword evidence="1" id="KW-0472">Membrane</keyword>
<evidence type="ECO:0000313" key="3">
    <source>
        <dbReference type="EMBL" id="CAI9945202.1"/>
    </source>
</evidence>
<dbReference type="EMBL" id="CAXDID020000091">
    <property type="protein sequence ID" value="CAL6022523.1"/>
    <property type="molecule type" value="Genomic_DNA"/>
</dbReference>
<dbReference type="EMBL" id="CAXDID020000217">
    <property type="protein sequence ID" value="CAL6057902.1"/>
    <property type="molecule type" value="Genomic_DNA"/>
</dbReference>
<keyword evidence="8" id="KW-1185">Reference proteome</keyword>
<keyword evidence="1" id="KW-0812">Transmembrane</keyword>
<name>A0AA86R7W4_9EUKA</name>
<evidence type="ECO:0000313" key="7">
    <source>
        <dbReference type="EMBL" id="CAL6057902.1"/>
    </source>
</evidence>
<feature type="transmembrane region" description="Helical" evidence="1">
    <location>
        <begin position="6"/>
        <end position="25"/>
    </location>
</feature>
<evidence type="ECO:0000313" key="8">
    <source>
        <dbReference type="Proteomes" id="UP001642409"/>
    </source>
</evidence>